<keyword evidence="1 6" id="KW-0963">Cytoplasm</keyword>
<accession>A0A1I7J3Z8</accession>
<dbReference type="FunFam" id="3.40.1280.10:FF:000002">
    <property type="entry name" value="Peptidylprolyl isomerase"/>
    <property type="match status" value="1"/>
</dbReference>
<evidence type="ECO:0000256" key="5">
    <source>
        <dbReference type="ARBA" id="ARBA00022694"/>
    </source>
</evidence>
<evidence type="ECO:0000259" key="8">
    <source>
        <dbReference type="Pfam" id="PF00588"/>
    </source>
</evidence>
<evidence type="ECO:0000256" key="3">
    <source>
        <dbReference type="ARBA" id="ARBA00022679"/>
    </source>
</evidence>
<dbReference type="GO" id="GO:0141102">
    <property type="term" value="F:tRNA (5-carboxymethylaminomethyluridine(34)-2'-O)-methyltransferase activity"/>
    <property type="evidence" value="ECO:0007669"/>
    <property type="project" value="RHEA"/>
</dbReference>
<comment type="subunit">
    <text evidence="6">Homodimer.</text>
</comment>
<feature type="binding site" evidence="6 7">
    <location>
        <position position="140"/>
    </location>
    <ligand>
        <name>S-adenosyl-L-methionine</name>
        <dbReference type="ChEBI" id="CHEBI:59789"/>
    </ligand>
</feature>
<feature type="binding site" evidence="6 7">
    <location>
        <position position="110"/>
    </location>
    <ligand>
        <name>S-adenosyl-L-methionine</name>
        <dbReference type="ChEBI" id="CHEBI:59789"/>
    </ligand>
</feature>
<dbReference type="OrthoDB" id="9789043at2"/>
<dbReference type="GO" id="GO:0005737">
    <property type="term" value="C:cytoplasm"/>
    <property type="evidence" value="ECO:0007669"/>
    <property type="project" value="UniProtKB-SubCell"/>
</dbReference>
<name>A0A1I7J3Z8_9GAMM</name>
<dbReference type="PANTHER" id="PTHR42971:SF1">
    <property type="entry name" value="TRNA (CYTIDINE(34)-2'-O)-METHYLTRANSFERASE"/>
    <property type="match status" value="1"/>
</dbReference>
<evidence type="ECO:0000256" key="6">
    <source>
        <dbReference type="HAMAP-Rule" id="MF_01885"/>
    </source>
</evidence>
<keyword evidence="10" id="KW-1185">Reference proteome</keyword>
<keyword evidence="5 6" id="KW-0819">tRNA processing</keyword>
<proteinExistence type="inferred from homology"/>
<dbReference type="GO" id="GO:0002131">
    <property type="term" value="P:wobble position cytosine ribose methylation"/>
    <property type="evidence" value="ECO:0007669"/>
    <property type="project" value="TreeGrafter"/>
</dbReference>
<evidence type="ECO:0000256" key="7">
    <source>
        <dbReference type="PIRSR" id="PIRSR029256-1"/>
    </source>
</evidence>
<evidence type="ECO:0000313" key="10">
    <source>
        <dbReference type="Proteomes" id="UP000242496"/>
    </source>
</evidence>
<dbReference type="EC" id="2.1.1.207" evidence="6"/>
<evidence type="ECO:0000256" key="2">
    <source>
        <dbReference type="ARBA" id="ARBA00022603"/>
    </source>
</evidence>
<comment type="function">
    <text evidence="6">Methylates the ribose at the nucleotide 34 wobble position in the two leucyl isoacceptors tRNA(Leu)(CmAA) and tRNA(Leu)(cmnm5UmAA). Catalyzes the methyl transfer from S-adenosyl-L-methionine to the 2'-OH of the wobble nucleotide.</text>
</comment>
<dbReference type="NCBIfam" id="TIGR00185">
    <property type="entry name" value="tRNA_yibK_trmL"/>
    <property type="match status" value="1"/>
</dbReference>
<reference evidence="10" key="1">
    <citation type="submission" date="2016-10" db="EMBL/GenBank/DDBJ databases">
        <authorList>
            <person name="Varghese N."/>
            <person name="Submissions S."/>
        </authorList>
    </citation>
    <scope>NUCLEOTIDE SEQUENCE [LARGE SCALE GENOMIC DNA]</scope>
    <source>
        <strain evidence="10">DSM 18168</strain>
    </source>
</reference>
<evidence type="ECO:0000256" key="1">
    <source>
        <dbReference type="ARBA" id="ARBA00022490"/>
    </source>
</evidence>
<dbReference type="GO" id="GO:0042802">
    <property type="term" value="F:identical protein binding"/>
    <property type="evidence" value="ECO:0007669"/>
    <property type="project" value="UniProtKB-ARBA"/>
</dbReference>
<feature type="domain" description="tRNA/rRNA methyltransferase SpoU type" evidence="8">
    <location>
        <begin position="2"/>
        <end position="151"/>
    </location>
</feature>
<dbReference type="AlphaFoldDB" id="A0A1I7J3Z8"/>
<keyword evidence="3 6" id="KW-0808">Transferase</keyword>
<dbReference type="RefSeq" id="WP_092552343.1">
    <property type="nucleotide sequence ID" value="NZ_CAWRBG010000086.1"/>
</dbReference>
<dbReference type="PIRSF" id="PIRSF029256">
    <property type="entry name" value="SpoU_TrmH_prd"/>
    <property type="match status" value="1"/>
</dbReference>
<protein>
    <recommendedName>
        <fullName evidence="6">tRNA (cytidine(34)-2'-O)-methyltransferase</fullName>
        <ecNumber evidence="6">2.1.1.207</ecNumber>
    </recommendedName>
    <alternativeName>
        <fullName evidence="6">tRNA (cytidine/uridine-2'-O-)-methyltransferase TrmL</fullName>
    </alternativeName>
</protein>
<evidence type="ECO:0000313" key="9">
    <source>
        <dbReference type="EMBL" id="SFU79872.1"/>
    </source>
</evidence>
<dbReference type="InterPro" id="IPR029026">
    <property type="entry name" value="tRNA_m1G_MTases_N"/>
</dbReference>
<dbReference type="CDD" id="cd18094">
    <property type="entry name" value="SpoU-like_TrmL"/>
    <property type="match status" value="1"/>
</dbReference>
<dbReference type="NCBIfam" id="NF007683">
    <property type="entry name" value="PRK10358.1"/>
    <property type="match status" value="1"/>
</dbReference>
<comment type="subcellular location">
    <subcellularLocation>
        <location evidence="6">Cytoplasm</location>
    </subcellularLocation>
</comment>
<dbReference type="Pfam" id="PF00588">
    <property type="entry name" value="SpoU_methylase"/>
    <property type="match status" value="1"/>
</dbReference>
<comment type="catalytic activity">
    <reaction evidence="6">
        <text>cytidine(34) in tRNA + S-adenosyl-L-methionine = 2'-O-methylcytidine(34) in tRNA + S-adenosyl-L-homocysteine + H(+)</text>
        <dbReference type="Rhea" id="RHEA:43084"/>
        <dbReference type="Rhea" id="RHEA-COMP:10331"/>
        <dbReference type="Rhea" id="RHEA-COMP:10332"/>
        <dbReference type="ChEBI" id="CHEBI:15378"/>
        <dbReference type="ChEBI" id="CHEBI:57856"/>
        <dbReference type="ChEBI" id="CHEBI:59789"/>
        <dbReference type="ChEBI" id="CHEBI:74495"/>
        <dbReference type="ChEBI" id="CHEBI:82748"/>
        <dbReference type="EC" id="2.1.1.207"/>
    </reaction>
</comment>
<dbReference type="InterPro" id="IPR016914">
    <property type="entry name" value="TrmL"/>
</dbReference>
<dbReference type="Gene3D" id="3.40.1280.10">
    <property type="match status" value="1"/>
</dbReference>
<dbReference type="EMBL" id="FPBJ01000027">
    <property type="protein sequence ID" value="SFU79872.1"/>
    <property type="molecule type" value="Genomic_DNA"/>
</dbReference>
<comment type="catalytic activity">
    <reaction evidence="6">
        <text>5-carboxymethylaminomethyluridine(34) in tRNA(Leu) + S-adenosyl-L-methionine = 5-carboxymethylaminomethyl-2'-O-methyluridine(34) in tRNA(Leu) + S-adenosyl-L-homocysteine + H(+)</text>
        <dbReference type="Rhea" id="RHEA:43088"/>
        <dbReference type="Rhea" id="RHEA-COMP:10333"/>
        <dbReference type="Rhea" id="RHEA-COMP:10334"/>
        <dbReference type="ChEBI" id="CHEBI:15378"/>
        <dbReference type="ChEBI" id="CHEBI:57856"/>
        <dbReference type="ChEBI" id="CHEBI:59789"/>
        <dbReference type="ChEBI" id="CHEBI:74508"/>
        <dbReference type="ChEBI" id="CHEBI:74511"/>
        <dbReference type="EC" id="2.1.1.207"/>
    </reaction>
</comment>
<dbReference type="InterPro" id="IPR029028">
    <property type="entry name" value="Alpha/beta_knot_MTases"/>
</dbReference>
<comment type="similarity">
    <text evidence="6">Belongs to the class IV-like SAM-binding methyltransferase superfamily. RNA methyltransferase TrmH family. TrmL subfamily.</text>
</comment>
<evidence type="ECO:0000256" key="4">
    <source>
        <dbReference type="ARBA" id="ARBA00022691"/>
    </source>
</evidence>
<dbReference type="HAMAP" id="MF_01885">
    <property type="entry name" value="tRNA_methyltr_TrmL"/>
    <property type="match status" value="1"/>
</dbReference>
<organism evidence="9 10">
    <name type="scientific">Xenorhabdus koppenhoeferi</name>
    <dbReference type="NCBI Taxonomy" id="351659"/>
    <lineage>
        <taxon>Bacteria</taxon>
        <taxon>Pseudomonadati</taxon>
        <taxon>Pseudomonadota</taxon>
        <taxon>Gammaproteobacteria</taxon>
        <taxon>Enterobacterales</taxon>
        <taxon>Morganellaceae</taxon>
        <taxon>Xenorhabdus</taxon>
    </lineage>
</organism>
<dbReference type="SUPFAM" id="SSF75217">
    <property type="entry name" value="alpha/beta knot"/>
    <property type="match status" value="1"/>
</dbReference>
<feature type="binding site" evidence="6 7">
    <location>
        <position position="132"/>
    </location>
    <ligand>
        <name>S-adenosyl-L-methionine</name>
        <dbReference type="ChEBI" id="CHEBI:59789"/>
    </ligand>
</feature>
<dbReference type="STRING" id="351659.SAMN05421784_1273"/>
<gene>
    <name evidence="6" type="primary">trmL</name>
    <name evidence="9" type="ORF">SAMN05421784_1273</name>
</gene>
<dbReference type="PANTHER" id="PTHR42971">
    <property type="entry name" value="TRNA (CYTIDINE(34)-2'-O)-METHYLTRANSFERASE"/>
    <property type="match status" value="1"/>
</dbReference>
<sequence length="167" mass="18789">MLNIVLFEPEIPPNTGNIIRLCANTGCQLHLIQPLGFTWDDKRLRRAGLDYHEFANIKQHHDYHAFLESEGLSSVNSQSSSGSRLFALTTKGTPAHSNVRYCDGDYLMFGPETRGLPSYVLDNMPPEQKIRIPMLPDSRSMNLSNTVAVVVFEAWRQLGYPGALLRD</sequence>
<dbReference type="GO" id="GO:0002132">
    <property type="term" value="P:wobble position uridine ribose methylation"/>
    <property type="evidence" value="ECO:0007669"/>
    <property type="project" value="TreeGrafter"/>
</dbReference>
<dbReference type="InterPro" id="IPR001537">
    <property type="entry name" value="SpoU_MeTrfase"/>
</dbReference>
<dbReference type="GO" id="GO:0003723">
    <property type="term" value="F:RNA binding"/>
    <property type="evidence" value="ECO:0007669"/>
    <property type="project" value="InterPro"/>
</dbReference>
<feature type="binding site" evidence="6 7">
    <location>
        <position position="88"/>
    </location>
    <ligand>
        <name>S-adenosyl-L-methionine</name>
        <dbReference type="ChEBI" id="CHEBI:59789"/>
    </ligand>
</feature>
<dbReference type="Proteomes" id="UP000242496">
    <property type="component" value="Unassembled WGS sequence"/>
</dbReference>
<dbReference type="GO" id="GO:0141098">
    <property type="term" value="F:tRNA (cytidine(34)-2'-O)-methyltransferase activity"/>
    <property type="evidence" value="ECO:0007669"/>
    <property type="project" value="RHEA"/>
</dbReference>
<keyword evidence="2 6" id="KW-0489">Methyltransferase</keyword>
<keyword evidence="4 6" id="KW-0949">S-adenosyl-L-methionine</keyword>